<protein>
    <submittedName>
        <fullName evidence="1">Uncharacterized protein</fullName>
    </submittedName>
</protein>
<comment type="caution">
    <text evidence="1">The sequence shown here is derived from an EMBL/GenBank/DDBJ whole genome shotgun (WGS) entry which is preliminary data.</text>
</comment>
<keyword evidence="2" id="KW-1185">Reference proteome</keyword>
<reference evidence="1 2" key="1">
    <citation type="journal article" date="2018" name="Int. J. Syst. Evol. Microbiol.">
        <title>Uliginosibacterium sediminicola sp. nov., isolated from freshwater sediment.</title>
        <authorList>
            <person name="Hwang W.M."/>
            <person name="Kim S.M."/>
            <person name="Kang K."/>
            <person name="Ahn T.Y."/>
        </authorList>
    </citation>
    <scope>NUCLEOTIDE SEQUENCE [LARGE SCALE GENOMIC DNA]</scope>
    <source>
        <strain evidence="1 2">M1-21</strain>
    </source>
</reference>
<proteinExistence type="predicted"/>
<accession>A0ABU9Z0J7</accession>
<evidence type="ECO:0000313" key="1">
    <source>
        <dbReference type="EMBL" id="MEN3069606.1"/>
    </source>
</evidence>
<name>A0ABU9Z0J7_9RHOO</name>
<evidence type="ECO:0000313" key="2">
    <source>
        <dbReference type="Proteomes" id="UP001410394"/>
    </source>
</evidence>
<gene>
    <name evidence="1" type="ORF">ABDB84_14050</name>
</gene>
<sequence length="84" mass="9911">MKTKIYINFLIAWLAITTMNVQGEELPSNSKKEIRELIENMYSYDPATFEYGEFDKKNLSAFKINQKNIDKNSKYFPEKNAPCY</sequence>
<dbReference type="RefSeq" id="WP_345920380.1">
    <property type="nucleotide sequence ID" value="NZ_JBDIVE010000008.1"/>
</dbReference>
<dbReference type="EMBL" id="JBDIVE010000008">
    <property type="protein sequence ID" value="MEN3069606.1"/>
    <property type="molecule type" value="Genomic_DNA"/>
</dbReference>
<dbReference type="Proteomes" id="UP001410394">
    <property type="component" value="Unassembled WGS sequence"/>
</dbReference>
<organism evidence="1 2">
    <name type="scientific">Uliginosibacterium sediminicola</name>
    <dbReference type="NCBI Taxonomy" id="2024550"/>
    <lineage>
        <taxon>Bacteria</taxon>
        <taxon>Pseudomonadati</taxon>
        <taxon>Pseudomonadota</taxon>
        <taxon>Betaproteobacteria</taxon>
        <taxon>Rhodocyclales</taxon>
        <taxon>Zoogloeaceae</taxon>
        <taxon>Uliginosibacterium</taxon>
    </lineage>
</organism>